<keyword evidence="2 13" id="KW-0813">Transport</keyword>
<accession>A0A853EWJ0</accession>
<evidence type="ECO:0000256" key="11">
    <source>
        <dbReference type="ARBA" id="ARBA00035585"/>
    </source>
</evidence>
<evidence type="ECO:0000256" key="10">
    <source>
        <dbReference type="ARBA" id="ARBA00035120"/>
    </source>
</evidence>
<comment type="subcellular location">
    <subcellularLocation>
        <location evidence="1 13">Cell membrane</location>
        <topology evidence="1 13">Multi-pass membrane protein</topology>
    </subcellularLocation>
</comment>
<gene>
    <name evidence="13 14" type="primary">crcB</name>
    <name evidence="13" type="synonym">fluC</name>
    <name evidence="14" type="ORF">HZZ10_11680</name>
</gene>
<dbReference type="GO" id="GO:0062054">
    <property type="term" value="F:fluoride channel activity"/>
    <property type="evidence" value="ECO:0007669"/>
    <property type="project" value="UniProtKB-UniRule"/>
</dbReference>
<dbReference type="PANTHER" id="PTHR28259:SF16">
    <property type="entry name" value="FLUORIDE-SPECIFIC ION CHANNEL FLUC 2"/>
    <property type="match status" value="1"/>
</dbReference>
<evidence type="ECO:0000256" key="1">
    <source>
        <dbReference type="ARBA" id="ARBA00004651"/>
    </source>
</evidence>
<dbReference type="EMBL" id="JACBYE010000027">
    <property type="protein sequence ID" value="NYS94174.1"/>
    <property type="molecule type" value="Genomic_DNA"/>
</dbReference>
<name>A0A853EWJ0_9MICO</name>
<evidence type="ECO:0000256" key="2">
    <source>
        <dbReference type="ARBA" id="ARBA00022448"/>
    </source>
</evidence>
<evidence type="ECO:0000256" key="8">
    <source>
        <dbReference type="ARBA" id="ARBA00023136"/>
    </source>
</evidence>
<dbReference type="GO" id="GO:0140114">
    <property type="term" value="P:cellular detoxification of fluoride"/>
    <property type="evidence" value="ECO:0007669"/>
    <property type="project" value="UniProtKB-UniRule"/>
</dbReference>
<feature type="transmembrane region" description="Helical" evidence="13">
    <location>
        <begin position="100"/>
        <end position="124"/>
    </location>
</feature>
<evidence type="ECO:0000256" key="7">
    <source>
        <dbReference type="ARBA" id="ARBA00023065"/>
    </source>
</evidence>
<evidence type="ECO:0000256" key="13">
    <source>
        <dbReference type="HAMAP-Rule" id="MF_00454"/>
    </source>
</evidence>
<keyword evidence="13" id="KW-0915">Sodium</keyword>
<keyword evidence="9 13" id="KW-0407">Ion channel</keyword>
<evidence type="ECO:0000313" key="15">
    <source>
        <dbReference type="Proteomes" id="UP000561011"/>
    </source>
</evidence>
<dbReference type="GO" id="GO:0005886">
    <property type="term" value="C:plasma membrane"/>
    <property type="evidence" value="ECO:0007669"/>
    <property type="project" value="UniProtKB-SubCell"/>
</dbReference>
<dbReference type="AlphaFoldDB" id="A0A853EWJ0"/>
<evidence type="ECO:0000256" key="6">
    <source>
        <dbReference type="ARBA" id="ARBA00022989"/>
    </source>
</evidence>
<feature type="binding site" evidence="13">
    <location>
        <position position="82"/>
    </location>
    <ligand>
        <name>Na(+)</name>
        <dbReference type="ChEBI" id="CHEBI:29101"/>
        <note>structural</note>
    </ligand>
</feature>
<sequence length="129" mass="12808">MSEVSPLLFLAVALAGGLGAACRFVLDGLVRSRTSGDYPLGTMIINVTGSLLLGLLTGLGLTHLASDELVLVLGTGLLGGYTTFSTASMETVRLLQAGRYAASLLAGLGMLAASVAAAGLGLWLGGLGG</sequence>
<dbReference type="Proteomes" id="UP000561011">
    <property type="component" value="Unassembled WGS sequence"/>
</dbReference>
<dbReference type="InterPro" id="IPR003691">
    <property type="entry name" value="FluC"/>
</dbReference>
<evidence type="ECO:0000256" key="5">
    <source>
        <dbReference type="ARBA" id="ARBA00022723"/>
    </source>
</evidence>
<keyword evidence="6 13" id="KW-1133">Transmembrane helix</keyword>
<evidence type="ECO:0000256" key="12">
    <source>
        <dbReference type="ARBA" id="ARBA00049940"/>
    </source>
</evidence>
<dbReference type="Pfam" id="PF02537">
    <property type="entry name" value="CRCB"/>
    <property type="match status" value="1"/>
</dbReference>
<keyword evidence="3 13" id="KW-1003">Cell membrane</keyword>
<keyword evidence="8 13" id="KW-0472">Membrane</keyword>
<keyword evidence="4 13" id="KW-0812">Transmembrane</keyword>
<evidence type="ECO:0000313" key="14">
    <source>
        <dbReference type="EMBL" id="NYS94174.1"/>
    </source>
</evidence>
<dbReference type="NCBIfam" id="TIGR00494">
    <property type="entry name" value="crcB"/>
    <property type="match status" value="1"/>
</dbReference>
<evidence type="ECO:0000256" key="9">
    <source>
        <dbReference type="ARBA" id="ARBA00023303"/>
    </source>
</evidence>
<keyword evidence="7 13" id="KW-0406">Ion transport</keyword>
<dbReference type="HAMAP" id="MF_00454">
    <property type="entry name" value="FluC"/>
    <property type="match status" value="1"/>
</dbReference>
<comment type="function">
    <text evidence="12 13">Fluoride-specific ion channel. Important for reducing fluoride concentration in the cell, thus reducing its toxicity.</text>
</comment>
<proteinExistence type="inferred from homology"/>
<protein>
    <recommendedName>
        <fullName evidence="13">Fluoride-specific ion channel FluC</fullName>
    </recommendedName>
</protein>
<evidence type="ECO:0000256" key="4">
    <source>
        <dbReference type="ARBA" id="ARBA00022692"/>
    </source>
</evidence>
<comment type="catalytic activity">
    <reaction evidence="11">
        <text>fluoride(in) = fluoride(out)</text>
        <dbReference type="Rhea" id="RHEA:76159"/>
        <dbReference type="ChEBI" id="CHEBI:17051"/>
    </reaction>
    <physiologicalReaction direction="left-to-right" evidence="11">
        <dbReference type="Rhea" id="RHEA:76160"/>
    </physiologicalReaction>
</comment>
<comment type="similarity">
    <text evidence="10 13">Belongs to the fluoride channel Fluc/FEX (TC 1.A.43) family.</text>
</comment>
<dbReference type="GO" id="GO:0046872">
    <property type="term" value="F:metal ion binding"/>
    <property type="evidence" value="ECO:0007669"/>
    <property type="project" value="UniProtKB-KW"/>
</dbReference>
<feature type="transmembrane region" description="Helical" evidence="13">
    <location>
        <begin position="69"/>
        <end position="88"/>
    </location>
</feature>
<keyword evidence="15" id="KW-1185">Reference proteome</keyword>
<keyword evidence="5 13" id="KW-0479">Metal-binding</keyword>
<feature type="binding site" evidence="13">
    <location>
        <position position="79"/>
    </location>
    <ligand>
        <name>Na(+)</name>
        <dbReference type="ChEBI" id="CHEBI:29101"/>
        <note>structural</note>
    </ligand>
</feature>
<feature type="transmembrane region" description="Helical" evidence="13">
    <location>
        <begin position="43"/>
        <end position="62"/>
    </location>
</feature>
<dbReference type="PANTHER" id="PTHR28259">
    <property type="entry name" value="FLUORIDE EXPORT PROTEIN 1-RELATED"/>
    <property type="match status" value="1"/>
</dbReference>
<reference evidence="14 15" key="1">
    <citation type="submission" date="2020-07" db="EMBL/GenBank/DDBJ databases">
        <title>MOT database genomes.</title>
        <authorList>
            <person name="Joseph S."/>
            <person name="Aduse-Opoku J."/>
            <person name="Hashim A."/>
            <person name="Wade W."/>
            <person name="Curtis M."/>
        </authorList>
    </citation>
    <scope>NUCLEOTIDE SEQUENCE [LARGE SCALE GENOMIC DNA]</scope>
    <source>
        <strain evidence="14 15">DSM 100099</strain>
    </source>
</reference>
<comment type="caution">
    <text evidence="14">The sequence shown here is derived from an EMBL/GenBank/DDBJ whole genome shotgun (WGS) entry which is preliminary data.</text>
</comment>
<organism evidence="14 15">
    <name type="scientific">Sanguibacter inulinus</name>
    <dbReference type="NCBI Taxonomy" id="60922"/>
    <lineage>
        <taxon>Bacteria</taxon>
        <taxon>Bacillati</taxon>
        <taxon>Actinomycetota</taxon>
        <taxon>Actinomycetes</taxon>
        <taxon>Micrococcales</taxon>
        <taxon>Sanguibacteraceae</taxon>
        <taxon>Sanguibacter</taxon>
    </lineage>
</organism>
<dbReference type="RefSeq" id="WP_179913640.1">
    <property type="nucleotide sequence ID" value="NZ_JACBYE010000027.1"/>
</dbReference>
<comment type="activity regulation">
    <text evidence="13">Na(+) is not transported, but it plays an essential structural role and its presence is essential for fluoride channel function.</text>
</comment>
<evidence type="ECO:0000256" key="3">
    <source>
        <dbReference type="ARBA" id="ARBA00022475"/>
    </source>
</evidence>